<keyword evidence="1" id="KW-0732">Signal</keyword>
<dbReference type="InterPro" id="IPR016866">
    <property type="entry name" value="UCP028069"/>
</dbReference>
<dbReference type="RefSeq" id="WP_188149534.1">
    <property type="nucleotide sequence ID" value="NZ_MRUH01000008.1"/>
</dbReference>
<organism evidence="2">
    <name type="scientific">Teredinibacter waterburyi</name>
    <dbReference type="NCBI Taxonomy" id="1500538"/>
    <lineage>
        <taxon>Bacteria</taxon>
        <taxon>Pseudomonadati</taxon>
        <taxon>Pseudomonadota</taxon>
        <taxon>Gammaproteobacteria</taxon>
        <taxon>Cellvibrionales</taxon>
        <taxon>Cellvibrionaceae</taxon>
        <taxon>Teredinibacter</taxon>
    </lineage>
</organism>
<accession>A0A0D3MFD2</accession>
<evidence type="ECO:0000256" key="1">
    <source>
        <dbReference type="SAM" id="SignalP"/>
    </source>
</evidence>
<name>A0A0D3MFD2_9GAMM</name>
<protein>
    <recommendedName>
        <fullName evidence="3">TonB system biopolymer transport component</fullName>
    </recommendedName>
</protein>
<dbReference type="PIRSF" id="PIRSF028069">
    <property type="entry name" value="UCP028069"/>
    <property type="match status" value="1"/>
</dbReference>
<feature type="signal peptide" evidence="1">
    <location>
        <begin position="1"/>
        <end position="27"/>
    </location>
</feature>
<evidence type="ECO:0008006" key="3">
    <source>
        <dbReference type="Google" id="ProtNLM"/>
    </source>
</evidence>
<dbReference type="Pfam" id="PF11932">
    <property type="entry name" value="DUF3450"/>
    <property type="match status" value="1"/>
</dbReference>
<reference evidence="2" key="1">
    <citation type="journal article" date="2014" name="Proc. Natl. Acad. Sci. U.S.A.">
        <title>Gill bacteria enable a novel digestive strategy in a wood-feeding mollusk.</title>
        <authorList>
            <person name="O'Connor R.M."/>
            <person name="Fung J.M."/>
            <person name="Sharp K.H."/>
            <person name="Benner J.S."/>
            <person name="McClung C."/>
            <person name="Cushing S."/>
            <person name="Lamkin E.R."/>
            <person name="Fomenkov A.I."/>
            <person name="Henrissat B."/>
            <person name="Londer Y.Y."/>
            <person name="Scholz M.B."/>
            <person name="Posfai J."/>
            <person name="Malfatti S."/>
            <person name="Tringe S.G."/>
            <person name="Woyke T."/>
            <person name="Malmstrom R.R."/>
            <person name="Coleman-Derr D."/>
            <person name="Altamia M.A."/>
            <person name="Dedrick S."/>
            <person name="Kaluziak S.T."/>
            <person name="Haygood M.G."/>
            <person name="Distel D.L."/>
        </authorList>
    </citation>
    <scope>NUCLEOTIDE SEQUENCE</scope>
    <source>
        <strain evidence="2">Bs02</strain>
    </source>
</reference>
<dbReference type="EMBL" id="KJ943297">
    <property type="protein sequence ID" value="AIH07648.1"/>
    <property type="molecule type" value="Genomic_DNA"/>
</dbReference>
<sequence>MKKQRITAVALSTVLSAGALFAGAAHADKTLDAIMQVSQAKTSAGQQSQKRIDKMQADTQSLLQKFKIVNKEIEGLRVYNAQLEKQLANQRKVIGELNESIDQVTVIERQIQPLILRMLEGLEQFVSLDLPFHTEERQKRVDTLRSNQDRADISVAEKFRQVLEAYNIEAEYGRKLDTYVDTLNVGGQERQVNILLVGRIALMYQTIDTKLSGAWDQSQRAWVELDAGEYRAAILKGIRIAKKQASIDVMELPILAPEAAQ</sequence>
<dbReference type="AlphaFoldDB" id="A0A0D3MFD2"/>
<proteinExistence type="predicted"/>
<evidence type="ECO:0000313" key="2">
    <source>
        <dbReference type="EMBL" id="AIH07648.1"/>
    </source>
</evidence>
<feature type="chain" id="PRO_5002274411" description="TonB system biopolymer transport component" evidence="1">
    <location>
        <begin position="28"/>
        <end position="261"/>
    </location>
</feature>